<evidence type="ECO:0000256" key="1">
    <source>
        <dbReference type="ARBA" id="ARBA00010218"/>
    </source>
</evidence>
<keyword evidence="5" id="KW-1185">Reference proteome</keyword>
<dbReference type="GO" id="GO:0006606">
    <property type="term" value="P:protein import into nucleus"/>
    <property type="evidence" value="ECO:0007669"/>
    <property type="project" value="InterPro"/>
</dbReference>
<feature type="domain" description="Transcription factor Iwr1" evidence="3">
    <location>
        <begin position="210"/>
        <end position="281"/>
    </location>
</feature>
<dbReference type="EMBL" id="MU006814">
    <property type="protein sequence ID" value="KAF2634790.1"/>
    <property type="molecule type" value="Genomic_DNA"/>
</dbReference>
<feature type="compositionally biased region" description="Polar residues" evidence="2">
    <location>
        <begin position="139"/>
        <end position="148"/>
    </location>
</feature>
<dbReference type="OrthoDB" id="6255506at2759"/>
<feature type="compositionally biased region" description="Low complexity" evidence="2">
    <location>
        <begin position="48"/>
        <end position="57"/>
    </location>
</feature>
<feature type="region of interest" description="Disordered" evidence="2">
    <location>
        <begin position="97"/>
        <end position="185"/>
    </location>
</feature>
<dbReference type="Pfam" id="PF08574">
    <property type="entry name" value="Iwr1"/>
    <property type="match status" value="1"/>
</dbReference>
<feature type="compositionally biased region" description="Low complexity" evidence="2">
    <location>
        <begin position="127"/>
        <end position="138"/>
    </location>
</feature>
<accession>A0A6A6RHS3</accession>
<gene>
    <name evidence="4" type="ORF">P280DRAFT_485194</name>
</gene>
<sequence length="349" mass="39152">MPPNPPQTLSVKRKRHDPAPETLVVEGLAKPKKQKKQKNNDAYAWRLVTNTTAASNVNPPPPSPAPVDRPKFHLSYASGKEGRRVLVQQRAANGLAAVSNAVDGRTQETLQHAPITEEPPRPRKRPGAGAAPVARAKATTTNKPSTKAPSEDEVKQFEKFSQEVEQDEVAKSKSPTSPKFKPKVPALRYHERHPESAAALDPDAMDVDVDDYVYDTYIREVIIPDAQGKLPEPQGTVGVIVLKDEDEDWWNGDDESDREFDTDDEDENAEDYYANDYPEDEVDSDDEFDRNLYQSKFRHGSDDEEYDLDDDDEDEDAGARSDENEDDEHFRRIAPLHPPPGYWGRAGEL</sequence>
<dbReference type="Proteomes" id="UP000799753">
    <property type="component" value="Unassembled WGS sequence"/>
</dbReference>
<reference evidence="4" key="1">
    <citation type="journal article" date="2020" name="Stud. Mycol.">
        <title>101 Dothideomycetes genomes: a test case for predicting lifestyles and emergence of pathogens.</title>
        <authorList>
            <person name="Haridas S."/>
            <person name="Albert R."/>
            <person name="Binder M."/>
            <person name="Bloem J."/>
            <person name="Labutti K."/>
            <person name="Salamov A."/>
            <person name="Andreopoulos B."/>
            <person name="Baker S."/>
            <person name="Barry K."/>
            <person name="Bills G."/>
            <person name="Bluhm B."/>
            <person name="Cannon C."/>
            <person name="Castanera R."/>
            <person name="Culley D."/>
            <person name="Daum C."/>
            <person name="Ezra D."/>
            <person name="Gonzalez J."/>
            <person name="Henrissat B."/>
            <person name="Kuo A."/>
            <person name="Liang C."/>
            <person name="Lipzen A."/>
            <person name="Lutzoni F."/>
            <person name="Magnuson J."/>
            <person name="Mondo S."/>
            <person name="Nolan M."/>
            <person name="Ohm R."/>
            <person name="Pangilinan J."/>
            <person name="Park H.-J."/>
            <person name="Ramirez L."/>
            <person name="Alfaro M."/>
            <person name="Sun H."/>
            <person name="Tritt A."/>
            <person name="Yoshinaga Y."/>
            <person name="Zwiers L.-H."/>
            <person name="Turgeon B."/>
            <person name="Goodwin S."/>
            <person name="Spatafora J."/>
            <person name="Crous P."/>
            <person name="Grigoriev I."/>
        </authorList>
    </citation>
    <scope>NUCLEOTIDE SEQUENCE</scope>
    <source>
        <strain evidence="4">CBS 473.64</strain>
    </source>
</reference>
<dbReference type="InterPro" id="IPR040150">
    <property type="entry name" value="Iwr1"/>
</dbReference>
<feature type="compositionally biased region" description="Acidic residues" evidence="2">
    <location>
        <begin position="302"/>
        <end position="316"/>
    </location>
</feature>
<protein>
    <recommendedName>
        <fullName evidence="3">Transcription factor Iwr1 domain-containing protein</fullName>
    </recommendedName>
</protein>
<dbReference type="PANTHER" id="PTHR28063">
    <property type="entry name" value="RNA POLYMERASE II NUCLEAR LOCALIZATION PROTEIN IWR1"/>
    <property type="match status" value="1"/>
</dbReference>
<dbReference type="InterPro" id="IPR013883">
    <property type="entry name" value="TF_Iwr1_dom"/>
</dbReference>
<evidence type="ECO:0000259" key="3">
    <source>
        <dbReference type="Pfam" id="PF08574"/>
    </source>
</evidence>
<feature type="compositionally biased region" description="Acidic residues" evidence="2">
    <location>
        <begin position="244"/>
        <end position="270"/>
    </location>
</feature>
<proteinExistence type="inferred from homology"/>
<feature type="compositionally biased region" description="Acidic residues" evidence="2">
    <location>
        <begin position="277"/>
        <end position="288"/>
    </location>
</feature>
<organism evidence="4 5">
    <name type="scientific">Massarina eburnea CBS 473.64</name>
    <dbReference type="NCBI Taxonomy" id="1395130"/>
    <lineage>
        <taxon>Eukaryota</taxon>
        <taxon>Fungi</taxon>
        <taxon>Dikarya</taxon>
        <taxon>Ascomycota</taxon>
        <taxon>Pezizomycotina</taxon>
        <taxon>Dothideomycetes</taxon>
        <taxon>Pleosporomycetidae</taxon>
        <taxon>Pleosporales</taxon>
        <taxon>Massarineae</taxon>
        <taxon>Massarinaceae</taxon>
        <taxon>Massarina</taxon>
    </lineage>
</organism>
<comment type="similarity">
    <text evidence="1">Belongs to the IWR1/SLC7A6OS family.</text>
</comment>
<dbReference type="AlphaFoldDB" id="A0A6A6RHS3"/>
<feature type="region of interest" description="Disordered" evidence="2">
    <location>
        <begin position="1"/>
        <end position="72"/>
    </location>
</feature>
<dbReference type="GO" id="GO:0005737">
    <property type="term" value="C:cytoplasm"/>
    <property type="evidence" value="ECO:0007669"/>
    <property type="project" value="TreeGrafter"/>
</dbReference>
<evidence type="ECO:0000256" key="2">
    <source>
        <dbReference type="SAM" id="MobiDB-lite"/>
    </source>
</evidence>
<evidence type="ECO:0000313" key="4">
    <source>
        <dbReference type="EMBL" id="KAF2634790.1"/>
    </source>
</evidence>
<name>A0A6A6RHS3_9PLEO</name>
<feature type="region of interest" description="Disordered" evidence="2">
    <location>
        <begin position="228"/>
        <end position="349"/>
    </location>
</feature>
<dbReference type="PANTHER" id="PTHR28063:SF1">
    <property type="entry name" value="RNA POLYMERASE II NUCLEAR LOCALIZATION PROTEIN IWR1"/>
    <property type="match status" value="1"/>
</dbReference>
<feature type="compositionally biased region" description="Basic and acidic residues" evidence="2">
    <location>
        <begin position="149"/>
        <end position="162"/>
    </location>
</feature>
<feature type="compositionally biased region" description="Pro residues" evidence="2">
    <location>
        <begin position="58"/>
        <end position="67"/>
    </location>
</feature>
<evidence type="ECO:0000313" key="5">
    <source>
        <dbReference type="Proteomes" id="UP000799753"/>
    </source>
</evidence>